<comment type="caution">
    <text evidence="2">The sequence shown here is derived from an EMBL/GenBank/DDBJ whole genome shotgun (WGS) entry which is preliminary data.</text>
</comment>
<protein>
    <recommendedName>
        <fullName evidence="1">DUF4218 domain-containing protein</fullName>
    </recommendedName>
</protein>
<gene>
    <name evidence="2" type="ORF">PVK06_019516</name>
</gene>
<evidence type="ECO:0000313" key="3">
    <source>
        <dbReference type="Proteomes" id="UP001358586"/>
    </source>
</evidence>
<accession>A0ABR0PK24</accession>
<dbReference type="PANTHER" id="PTHR48451:SF1">
    <property type="entry name" value="DUF4218 DOMAIN-CONTAINING PROTEIN"/>
    <property type="match status" value="1"/>
</dbReference>
<feature type="domain" description="DUF4218" evidence="1">
    <location>
        <begin position="46"/>
        <end position="95"/>
    </location>
</feature>
<name>A0ABR0PK24_GOSAR</name>
<evidence type="ECO:0000313" key="2">
    <source>
        <dbReference type="EMBL" id="KAK5824733.1"/>
    </source>
</evidence>
<sequence>MGIRHDLHPQVLPNGKYRLPPLIFAMLKEEKEVFCTVLKDIKVPDAFLSKLKSYFVNKCYPEGSIAEGYLAKECMIFCSRYLEDVETRLNRPSRNVVTPRIWA</sequence>
<keyword evidence="3" id="KW-1185">Reference proteome</keyword>
<organism evidence="2 3">
    <name type="scientific">Gossypium arboreum</name>
    <name type="common">Tree cotton</name>
    <name type="synonym">Gossypium nanking</name>
    <dbReference type="NCBI Taxonomy" id="29729"/>
    <lineage>
        <taxon>Eukaryota</taxon>
        <taxon>Viridiplantae</taxon>
        <taxon>Streptophyta</taxon>
        <taxon>Embryophyta</taxon>
        <taxon>Tracheophyta</taxon>
        <taxon>Spermatophyta</taxon>
        <taxon>Magnoliopsida</taxon>
        <taxon>eudicotyledons</taxon>
        <taxon>Gunneridae</taxon>
        <taxon>Pentapetalae</taxon>
        <taxon>rosids</taxon>
        <taxon>malvids</taxon>
        <taxon>Malvales</taxon>
        <taxon>Malvaceae</taxon>
        <taxon>Malvoideae</taxon>
        <taxon>Gossypium</taxon>
    </lineage>
</organism>
<proteinExistence type="predicted"/>
<dbReference type="Pfam" id="PF13960">
    <property type="entry name" value="DUF4218"/>
    <property type="match status" value="1"/>
</dbReference>
<reference evidence="2 3" key="1">
    <citation type="submission" date="2023-03" db="EMBL/GenBank/DDBJ databases">
        <title>WGS of Gossypium arboreum.</title>
        <authorList>
            <person name="Yu D."/>
        </authorList>
    </citation>
    <scope>NUCLEOTIDE SEQUENCE [LARGE SCALE GENOMIC DNA]</scope>
    <source>
        <tissue evidence="2">Leaf</tissue>
    </source>
</reference>
<evidence type="ECO:0000259" key="1">
    <source>
        <dbReference type="Pfam" id="PF13960"/>
    </source>
</evidence>
<dbReference type="InterPro" id="IPR025452">
    <property type="entry name" value="DUF4218"/>
</dbReference>
<dbReference type="Proteomes" id="UP001358586">
    <property type="component" value="Chromosome 6"/>
</dbReference>
<dbReference type="PANTHER" id="PTHR48451">
    <property type="entry name" value="DUF4218 DOMAIN-CONTAINING PROTEIN"/>
    <property type="match status" value="1"/>
</dbReference>
<dbReference type="EMBL" id="JARKNE010000006">
    <property type="protein sequence ID" value="KAK5824733.1"/>
    <property type="molecule type" value="Genomic_DNA"/>
</dbReference>